<feature type="transmembrane region" description="Helical" evidence="4">
    <location>
        <begin position="170"/>
        <end position="190"/>
    </location>
</feature>
<feature type="transmembrane region" description="Helical" evidence="4">
    <location>
        <begin position="139"/>
        <end position="158"/>
    </location>
</feature>
<dbReference type="GO" id="GO:0022857">
    <property type="term" value="F:transmembrane transporter activity"/>
    <property type="evidence" value="ECO:0007669"/>
    <property type="project" value="InterPro"/>
</dbReference>
<dbReference type="Gene3D" id="1.20.1250.20">
    <property type="entry name" value="MFS general substrate transporter like domains"/>
    <property type="match status" value="1"/>
</dbReference>
<feature type="transmembrane region" description="Helical" evidence="4">
    <location>
        <begin position="255"/>
        <end position="275"/>
    </location>
</feature>
<keyword evidence="1 4" id="KW-0812">Transmembrane</keyword>
<name>A0A238IUR9_9RHOB</name>
<dbReference type="Pfam" id="PF07690">
    <property type="entry name" value="MFS_1"/>
    <property type="match status" value="1"/>
</dbReference>
<evidence type="ECO:0000313" key="7">
    <source>
        <dbReference type="Proteomes" id="UP000201838"/>
    </source>
</evidence>
<feature type="transmembrane region" description="Helical" evidence="4">
    <location>
        <begin position="346"/>
        <end position="364"/>
    </location>
</feature>
<reference evidence="6 7" key="1">
    <citation type="submission" date="2017-05" db="EMBL/GenBank/DDBJ databases">
        <authorList>
            <person name="Song R."/>
            <person name="Chenine A.L."/>
            <person name="Ruprecht R.M."/>
        </authorList>
    </citation>
    <scope>NUCLEOTIDE SEQUENCE [LARGE SCALE GENOMIC DNA]</scope>
    <source>
        <strain evidence="6 7">CECT 8489</strain>
    </source>
</reference>
<feature type="transmembrane region" description="Helical" evidence="4">
    <location>
        <begin position="306"/>
        <end position="325"/>
    </location>
</feature>
<dbReference type="InterPro" id="IPR036259">
    <property type="entry name" value="MFS_trans_sf"/>
</dbReference>
<protein>
    <submittedName>
        <fullName evidence="6">Major Facilitator Superfamily protein</fullName>
    </submittedName>
</protein>
<keyword evidence="2 4" id="KW-1133">Transmembrane helix</keyword>
<gene>
    <name evidence="6" type="ORF">BOA8489_00249</name>
</gene>
<feature type="transmembrane region" description="Helical" evidence="4">
    <location>
        <begin position="217"/>
        <end position="235"/>
    </location>
</feature>
<feature type="transmembrane region" description="Helical" evidence="4">
    <location>
        <begin position="106"/>
        <end position="127"/>
    </location>
</feature>
<dbReference type="InterPro" id="IPR020846">
    <property type="entry name" value="MFS_dom"/>
</dbReference>
<feature type="transmembrane region" description="Helical" evidence="4">
    <location>
        <begin position="14"/>
        <end position="37"/>
    </location>
</feature>
<sequence length="407" mass="42566">MTSMTDDRRARRNVTVLVAAQAILGAQLPMIFIIGGLAGTTLAPNICLATLPISMIVLGSMLTATPISTFMQRYGRTAGFFVGAFGGALGAVIGAIGLFYANFWLFLGGSILTGVYMSAQGFYRFAATDVASDAYRPKAISYVMAGGLFSAVIGPQLVKFTSDAMVVPFLGTYIAIIVLNLIGAVLFLFLDVPAPVRQAADEVLGRTRRQLLRDPRIAVSITCAMVAYALMNLVMTSTPLAVVGCGFTTNDAADIVSGHVLAMFAPSFFTGHLVARFGAERIVAVGLLILTGAGAVALSGTELSNFYVALILLGLGWNFGFIGATTMLSHAHSVAERGRVQGMNDMIVMGCVTLASLSSGGLTNCLGGDAVEGWRAVNIAMAPFLVLAGGSLIWLVMRPKPRSAPAE</sequence>
<dbReference type="InterPro" id="IPR011701">
    <property type="entry name" value="MFS"/>
</dbReference>
<feature type="transmembrane region" description="Helical" evidence="4">
    <location>
        <begin position="282"/>
        <end position="300"/>
    </location>
</feature>
<keyword evidence="3 4" id="KW-0472">Membrane</keyword>
<proteinExistence type="predicted"/>
<evidence type="ECO:0000259" key="5">
    <source>
        <dbReference type="PROSITE" id="PS50850"/>
    </source>
</evidence>
<feature type="domain" description="Major facilitator superfamily (MFS) profile" evidence="5">
    <location>
        <begin position="164"/>
        <end position="407"/>
    </location>
</feature>
<evidence type="ECO:0000256" key="1">
    <source>
        <dbReference type="ARBA" id="ARBA00022692"/>
    </source>
</evidence>
<dbReference type="SUPFAM" id="SSF103473">
    <property type="entry name" value="MFS general substrate transporter"/>
    <property type="match status" value="1"/>
</dbReference>
<dbReference type="EMBL" id="FXXQ01000001">
    <property type="protein sequence ID" value="SMX22159.1"/>
    <property type="molecule type" value="Genomic_DNA"/>
</dbReference>
<feature type="transmembrane region" description="Helical" evidence="4">
    <location>
        <begin position="77"/>
        <end position="100"/>
    </location>
</feature>
<feature type="transmembrane region" description="Helical" evidence="4">
    <location>
        <begin position="376"/>
        <end position="397"/>
    </location>
</feature>
<keyword evidence="7" id="KW-1185">Reference proteome</keyword>
<feature type="transmembrane region" description="Helical" evidence="4">
    <location>
        <begin position="43"/>
        <end position="65"/>
    </location>
</feature>
<dbReference type="Proteomes" id="UP000201838">
    <property type="component" value="Unassembled WGS sequence"/>
</dbReference>
<evidence type="ECO:0000256" key="2">
    <source>
        <dbReference type="ARBA" id="ARBA00022989"/>
    </source>
</evidence>
<dbReference type="PANTHER" id="PTHR23534">
    <property type="entry name" value="MFS PERMEASE"/>
    <property type="match status" value="1"/>
</dbReference>
<evidence type="ECO:0000256" key="4">
    <source>
        <dbReference type="SAM" id="Phobius"/>
    </source>
</evidence>
<dbReference type="PANTHER" id="PTHR23534:SF1">
    <property type="entry name" value="MAJOR FACILITATOR SUPERFAMILY PROTEIN"/>
    <property type="match status" value="1"/>
</dbReference>
<dbReference type="PROSITE" id="PS50850">
    <property type="entry name" value="MFS"/>
    <property type="match status" value="1"/>
</dbReference>
<organism evidence="6 7">
    <name type="scientific">Boseongicola aestuarii</name>
    <dbReference type="NCBI Taxonomy" id="1470561"/>
    <lineage>
        <taxon>Bacteria</taxon>
        <taxon>Pseudomonadati</taxon>
        <taxon>Pseudomonadota</taxon>
        <taxon>Alphaproteobacteria</taxon>
        <taxon>Rhodobacterales</taxon>
        <taxon>Paracoccaceae</taxon>
        <taxon>Boseongicola</taxon>
    </lineage>
</organism>
<evidence type="ECO:0000313" key="6">
    <source>
        <dbReference type="EMBL" id="SMX22159.1"/>
    </source>
</evidence>
<evidence type="ECO:0000256" key="3">
    <source>
        <dbReference type="ARBA" id="ARBA00023136"/>
    </source>
</evidence>
<dbReference type="AlphaFoldDB" id="A0A238IUR9"/>
<accession>A0A238IUR9</accession>